<dbReference type="EMBL" id="VCEA01000003">
    <property type="protein sequence ID" value="KAB0343752.1"/>
    <property type="molecule type" value="Genomic_DNA"/>
</dbReference>
<dbReference type="Gene3D" id="1.10.12.10">
    <property type="entry name" value="Lyase 2-enoyl-coa Hydratase, Chain A, domain 2"/>
    <property type="match status" value="1"/>
</dbReference>
<comment type="caution">
    <text evidence="5">The sequence shown here is derived from an EMBL/GenBank/DDBJ whole genome shotgun (WGS) entry which is preliminary data.</text>
</comment>
<protein>
    <recommendedName>
        <fullName evidence="4">Chromo domain-containing protein</fullName>
    </recommendedName>
</protein>
<reference evidence="5 6" key="1">
    <citation type="submission" date="2019-06" db="EMBL/GenBank/DDBJ databases">
        <title>Discovery of a novel chromosome fission-fusion reversal in muntjac.</title>
        <authorList>
            <person name="Mudd A.B."/>
            <person name="Bredeson J.V."/>
            <person name="Baum R."/>
            <person name="Hockemeyer D."/>
            <person name="Rokhsar D.S."/>
        </authorList>
    </citation>
    <scope>NUCLEOTIDE SEQUENCE [LARGE SCALE GENOMIC DNA]</scope>
    <source>
        <strain evidence="5">UTSW_UCB_Mm</strain>
        <tissue evidence="5">Fibroblast cell line</tissue>
    </source>
</reference>
<accession>A0A5N3V3J4</accession>
<feature type="region of interest" description="Disordered" evidence="3">
    <location>
        <begin position="61"/>
        <end position="97"/>
    </location>
</feature>
<keyword evidence="2" id="KW-0539">Nucleus</keyword>
<dbReference type="InterPro" id="IPR051053">
    <property type="entry name" value="ECH/Chromodomain_protein"/>
</dbReference>
<dbReference type="PANTHER" id="PTHR43684">
    <property type="match status" value="1"/>
</dbReference>
<dbReference type="FunFam" id="3.90.226.10:FF:000012">
    <property type="entry name" value="Chromodomain Y-like protein 2"/>
    <property type="match status" value="1"/>
</dbReference>
<evidence type="ECO:0000256" key="1">
    <source>
        <dbReference type="ARBA" id="ARBA00004123"/>
    </source>
</evidence>
<dbReference type="AlphaFoldDB" id="A0A5N3V3J4"/>
<dbReference type="PANTHER" id="PTHR43684:SF5">
    <property type="entry name" value="CHROMODOMAIN Y-LIKE PROTEIN"/>
    <property type="match status" value="1"/>
</dbReference>
<dbReference type="InterPro" id="IPR014748">
    <property type="entry name" value="Enoyl-CoA_hydra_C"/>
</dbReference>
<dbReference type="SMART" id="SM00298">
    <property type="entry name" value="CHROMO"/>
    <property type="match status" value="1"/>
</dbReference>
<dbReference type="Gene3D" id="3.90.226.10">
    <property type="entry name" value="2-enoyl-CoA Hydratase, Chain A, domain 1"/>
    <property type="match status" value="1"/>
</dbReference>
<dbReference type="InterPro" id="IPR000953">
    <property type="entry name" value="Chromo/chromo_shadow_dom"/>
</dbReference>
<keyword evidence="6" id="KW-1185">Reference proteome</keyword>
<evidence type="ECO:0000256" key="3">
    <source>
        <dbReference type="SAM" id="MobiDB-lite"/>
    </source>
</evidence>
<sequence>MASEELYEVERIVDKRQNKTGKMEYLVRWKGCSREDATWEPEQHLVNCEECIHDFNRHHTEKQKEGTLTRAKRTSPNNGQKQISRSTNSSFSKAAPKALVVGKEREAKSNPLFTASQKFQKSSAQGLATYKNMDLAWSGNRILVPKSPIKTGTVLDSFQDESSKNLDAMEQGPEDTAAPEAAAEKQIGALLSPGAEPVSMGSRPWIHPLLPRASGPVKAAMATGLAVKGNGTSQLVDALTANCTSPLQTSVMGVKAGKKFIKDRRDQTFDKQLHFSVRQRESTYRCWDIVVRKQDSFTHILLSTKSSENNSLNPEVMKELQSALSMANADNSKLVLLSAVGSVFCCGLDFLYFIRAIRNFVNTFIQFKKPIVVAVNGPAIGLGASILPLCDVVWANEKAWFQTPYTTFGQSPDGCSTVMFPKIMGGASANEMLLRGRKLTAQEACSKGLVFQVFWPGTFTQEVMVRIKELASCNPVVLEESKALVRCNMRLELERANERECEVLKKIWGSVQGMDSMLKYLKSKIDEF</sequence>
<dbReference type="InterPro" id="IPR029045">
    <property type="entry name" value="ClpP/crotonase-like_dom_sf"/>
</dbReference>
<dbReference type="Gene3D" id="2.40.50.40">
    <property type="match status" value="1"/>
</dbReference>
<organism evidence="5 6">
    <name type="scientific">Muntiacus muntjak</name>
    <name type="common">Barking deer</name>
    <name type="synonym">Indian muntjac</name>
    <dbReference type="NCBI Taxonomy" id="9888"/>
    <lineage>
        <taxon>Eukaryota</taxon>
        <taxon>Metazoa</taxon>
        <taxon>Chordata</taxon>
        <taxon>Craniata</taxon>
        <taxon>Vertebrata</taxon>
        <taxon>Euteleostomi</taxon>
        <taxon>Mammalia</taxon>
        <taxon>Eutheria</taxon>
        <taxon>Laurasiatheria</taxon>
        <taxon>Artiodactyla</taxon>
        <taxon>Ruminantia</taxon>
        <taxon>Pecora</taxon>
        <taxon>Cervidae</taxon>
        <taxon>Muntiacinae</taxon>
        <taxon>Muntiacus</taxon>
    </lineage>
</organism>
<evidence type="ECO:0000256" key="2">
    <source>
        <dbReference type="ARBA" id="ARBA00023242"/>
    </source>
</evidence>
<dbReference type="GO" id="GO:0007283">
    <property type="term" value="P:spermatogenesis"/>
    <property type="evidence" value="ECO:0007669"/>
    <property type="project" value="UniProtKB-ARBA"/>
</dbReference>
<dbReference type="InterPro" id="IPR023780">
    <property type="entry name" value="Chromo_domain"/>
</dbReference>
<dbReference type="SUPFAM" id="SSF54160">
    <property type="entry name" value="Chromo domain-like"/>
    <property type="match status" value="1"/>
</dbReference>
<evidence type="ECO:0000259" key="4">
    <source>
        <dbReference type="PROSITE" id="PS50013"/>
    </source>
</evidence>
<name>A0A5N3V3J4_MUNMU</name>
<dbReference type="CDD" id="cd06558">
    <property type="entry name" value="crotonase-like"/>
    <property type="match status" value="1"/>
</dbReference>
<dbReference type="GO" id="GO:0003714">
    <property type="term" value="F:transcription corepressor activity"/>
    <property type="evidence" value="ECO:0007669"/>
    <property type="project" value="TreeGrafter"/>
</dbReference>
<dbReference type="Proteomes" id="UP000326458">
    <property type="component" value="Unassembled WGS sequence"/>
</dbReference>
<dbReference type="Pfam" id="PF00385">
    <property type="entry name" value="Chromo"/>
    <property type="match status" value="1"/>
</dbReference>
<feature type="domain" description="Chromo" evidence="4">
    <location>
        <begin position="7"/>
        <end position="67"/>
    </location>
</feature>
<evidence type="ECO:0000313" key="6">
    <source>
        <dbReference type="Proteomes" id="UP000326458"/>
    </source>
</evidence>
<dbReference type="Pfam" id="PF00378">
    <property type="entry name" value="ECH_1"/>
    <property type="match status" value="1"/>
</dbReference>
<dbReference type="InterPro" id="IPR016197">
    <property type="entry name" value="Chromo-like_dom_sf"/>
</dbReference>
<dbReference type="GO" id="GO:0005634">
    <property type="term" value="C:nucleus"/>
    <property type="evidence" value="ECO:0007669"/>
    <property type="project" value="UniProtKB-SubCell"/>
</dbReference>
<dbReference type="PROSITE" id="PS50013">
    <property type="entry name" value="CHROMO_2"/>
    <property type="match status" value="1"/>
</dbReference>
<feature type="compositionally biased region" description="Polar residues" evidence="3">
    <location>
        <begin position="74"/>
        <end position="92"/>
    </location>
</feature>
<comment type="subcellular location">
    <subcellularLocation>
        <location evidence="1">Nucleus</location>
    </subcellularLocation>
</comment>
<proteinExistence type="predicted"/>
<dbReference type="SUPFAM" id="SSF52096">
    <property type="entry name" value="ClpP/crotonase"/>
    <property type="match status" value="1"/>
</dbReference>
<evidence type="ECO:0000313" key="5">
    <source>
        <dbReference type="EMBL" id="KAB0343752.1"/>
    </source>
</evidence>
<dbReference type="InterPro" id="IPR001753">
    <property type="entry name" value="Enoyl-CoA_hydra/iso"/>
</dbReference>
<gene>
    <name evidence="5" type="ORF">FD754_020678</name>
</gene>
<dbReference type="CDD" id="cd18634">
    <property type="entry name" value="CD_CDY"/>
    <property type="match status" value="1"/>
</dbReference>
<dbReference type="FunFam" id="1.10.12.10:FF:000006">
    <property type="entry name" value="Chromodomain Y-like protein"/>
    <property type="match status" value="1"/>
</dbReference>